<dbReference type="Proteomes" id="UP001287282">
    <property type="component" value="Unassembled WGS sequence"/>
</dbReference>
<dbReference type="InterPro" id="IPR021130">
    <property type="entry name" value="PRib-ATP_PPHydrolase-like"/>
</dbReference>
<dbReference type="InterPro" id="IPR038735">
    <property type="entry name" value="MSMEG_1276-like_NTP-PPase_dom"/>
</dbReference>
<proteinExistence type="predicted"/>
<evidence type="ECO:0000313" key="2">
    <source>
        <dbReference type="Proteomes" id="UP001287282"/>
    </source>
</evidence>
<name>A0ABU3X4K5_9BACI</name>
<evidence type="ECO:0000313" key="1">
    <source>
        <dbReference type="EMBL" id="MDV2682830.1"/>
    </source>
</evidence>
<organism evidence="1 2">
    <name type="scientific">Alkalihalophilus lindianensis</name>
    <dbReference type="NCBI Taxonomy" id="1630542"/>
    <lineage>
        <taxon>Bacteria</taxon>
        <taxon>Bacillati</taxon>
        <taxon>Bacillota</taxon>
        <taxon>Bacilli</taxon>
        <taxon>Bacillales</taxon>
        <taxon>Bacillaceae</taxon>
        <taxon>Alkalihalophilus</taxon>
    </lineage>
</organism>
<dbReference type="CDD" id="cd11532">
    <property type="entry name" value="NTP-PPase_COG4997"/>
    <property type="match status" value="1"/>
</dbReference>
<dbReference type="EMBL" id="JAWJBA010000001">
    <property type="protein sequence ID" value="MDV2682830.1"/>
    <property type="molecule type" value="Genomic_DNA"/>
</dbReference>
<reference evidence="1 2" key="1">
    <citation type="submission" date="2023-10" db="EMBL/GenBank/DDBJ databases">
        <title>Screening of Alkalihalobacillus lindianensis BZ-TG-R113 and Its Alleviation of Salt Stress on Rapeseed Growth.</title>
        <authorList>
            <person name="Zhao B."/>
            <person name="Guo T."/>
        </authorList>
    </citation>
    <scope>NUCLEOTIDE SEQUENCE [LARGE SCALE GENOMIC DNA]</scope>
    <source>
        <strain evidence="1 2">BZ-TG-R113</strain>
    </source>
</reference>
<accession>A0ABU3X4K5</accession>
<dbReference type="RefSeq" id="WP_317120167.1">
    <property type="nucleotide sequence ID" value="NZ_JAWJBA010000001.1"/>
</dbReference>
<sequence>MPRYDKLVRDRIPAIITEGGKACRVERLDQSEFEKELRLKLQEEMTELIEAHSGAEVVEEIADVIEVMYALAALKGASPDEVERVRQRKHAERGGFRDRLFLLEVKDRG</sequence>
<gene>
    <name evidence="1" type="ORF">RYX56_00430</name>
</gene>
<comment type="caution">
    <text evidence="1">The sequence shown here is derived from an EMBL/GenBank/DDBJ whole genome shotgun (WGS) entry which is preliminary data.</text>
</comment>
<dbReference type="Gene3D" id="1.10.287.1080">
    <property type="entry name" value="MazG-like"/>
    <property type="match status" value="1"/>
</dbReference>
<dbReference type="Pfam" id="PF01503">
    <property type="entry name" value="PRA-PH"/>
    <property type="match status" value="1"/>
</dbReference>
<dbReference type="SUPFAM" id="SSF101386">
    <property type="entry name" value="all-alpha NTP pyrophosphatases"/>
    <property type="match status" value="1"/>
</dbReference>
<protein>
    <submittedName>
        <fullName evidence="1">Nucleoside triphosphate pyrophosphohydrolase</fullName>
    </submittedName>
</protein>
<keyword evidence="2" id="KW-1185">Reference proteome</keyword>